<dbReference type="GO" id="GO:0016151">
    <property type="term" value="F:nickel cation binding"/>
    <property type="evidence" value="ECO:0007669"/>
    <property type="project" value="InterPro"/>
</dbReference>
<dbReference type="OrthoDB" id="9761717at2"/>
<keyword evidence="2" id="KW-0479">Metal-binding</keyword>
<dbReference type="PROSITE" id="PS00508">
    <property type="entry name" value="NI_HGENASE_L_2"/>
    <property type="match status" value="1"/>
</dbReference>
<protein>
    <submittedName>
        <fullName evidence="3">Coenzyme F420-reducing hydrogenase, alpha subunit</fullName>
    </submittedName>
</protein>
<feature type="binding site" evidence="2">
    <location>
        <position position="370"/>
    </location>
    <ligand>
        <name>Mg(2+)</name>
        <dbReference type="ChEBI" id="CHEBI:18420"/>
    </ligand>
</feature>
<feature type="binding site" evidence="2">
    <location>
        <position position="63"/>
    </location>
    <ligand>
        <name>Ni(2+)</name>
        <dbReference type="ChEBI" id="CHEBI:49786"/>
    </ligand>
</feature>
<keyword evidence="4" id="KW-1185">Reference proteome</keyword>
<dbReference type="InterPro" id="IPR018194">
    <property type="entry name" value="Ni-dep_hyd_lsu_Ni_BS"/>
</dbReference>
<gene>
    <name evidence="3" type="ORF">SAMN05421751_10482</name>
</gene>
<comment type="cofactor">
    <cofactor evidence="2">
        <name>Ni(2+)</name>
        <dbReference type="ChEBI" id="CHEBI:49786"/>
    </cofactor>
</comment>
<proteinExistence type="predicted"/>
<feature type="binding site" evidence="2">
    <location>
        <position position="66"/>
    </location>
    <ligand>
        <name>Fe cation</name>
        <dbReference type="ChEBI" id="CHEBI:24875"/>
    </ligand>
</feature>
<keyword evidence="2" id="KW-0533">Nickel</keyword>
<dbReference type="Gene3D" id="1.10.645.10">
    <property type="entry name" value="Cytochrome-c3 Hydrogenase, chain B"/>
    <property type="match status" value="1"/>
</dbReference>
<dbReference type="RefSeq" id="WP_104007315.1">
    <property type="nucleotide sequence ID" value="NZ_FNVD01000004.1"/>
</dbReference>
<keyword evidence="1" id="KW-0560">Oxidoreductase</keyword>
<dbReference type="Pfam" id="PF00374">
    <property type="entry name" value="NiFeSe_Hases"/>
    <property type="match status" value="2"/>
</dbReference>
<feature type="binding site" evidence="2">
    <location>
        <position position="417"/>
    </location>
    <ligand>
        <name>Fe cation</name>
        <dbReference type="ChEBI" id="CHEBI:24875"/>
    </ligand>
</feature>
<feature type="binding site" evidence="2">
    <location>
        <position position="414"/>
    </location>
    <ligand>
        <name>Ni(2+)</name>
        <dbReference type="ChEBI" id="CHEBI:49786"/>
    </ligand>
</feature>
<dbReference type="GO" id="GO:0008901">
    <property type="term" value="F:ferredoxin hydrogenase activity"/>
    <property type="evidence" value="ECO:0007669"/>
    <property type="project" value="InterPro"/>
</dbReference>
<sequence length="429" mass="47855">MTTRTIKVDYLARVEGEGAFKVVVRDGAVRSAELKIFEPPRFFESFLRGRAAIEAPDLTARICGICPVAYQMSAVHAIEDAFGITVDGPIRALRRLIYCGEWIESHALHVYMLHAPDFLGYDGAIDMARDHAEAVRRGLMLKKAGNAIVALIGGREIHPVNIRVGGFYRVPRRRELDPLAEELKRARDLALETVRWVAGFDFPDSERDYAFVALRHPHEYPFNEGRIVSNRGLDIPVSDFDRHFREMQVARSTALHSRMADGSSYLVGPLARYALNFDRLSPPAQEAARESGLGPVCSNPYRGIIVRAVEILHACDEALRIIADYAEPDRPHVAVEPRPGIGHGATEAPRGLLFHRYEIDGDGLITAARIVPPTAQNQASIEEDLAGHVGGFLDLPKTELQHKCEQTIRNYDPCISCATHFLKLRIDRE</sequence>
<reference evidence="3 4" key="1">
    <citation type="submission" date="2016-10" db="EMBL/GenBank/DDBJ databases">
        <authorList>
            <person name="de Groot N.N."/>
        </authorList>
    </citation>
    <scope>NUCLEOTIDE SEQUENCE [LARGE SCALE GENOMIC DNA]</scope>
    <source>
        <strain evidence="3 4">DSM 23413</strain>
    </source>
</reference>
<dbReference type="EMBL" id="FNVD01000004">
    <property type="protein sequence ID" value="SEF74737.1"/>
    <property type="molecule type" value="Genomic_DNA"/>
</dbReference>
<dbReference type="InterPro" id="IPR001501">
    <property type="entry name" value="Ni-dep_hyd_lsu"/>
</dbReference>
<feature type="binding site" evidence="2">
    <location>
        <position position="44"/>
    </location>
    <ligand>
        <name>Mg(2+)</name>
        <dbReference type="ChEBI" id="CHEBI:18420"/>
    </ligand>
</feature>
<keyword evidence="2" id="KW-0460">Magnesium</keyword>
<dbReference type="InterPro" id="IPR029014">
    <property type="entry name" value="NiFe-Hase_large"/>
</dbReference>
<evidence type="ECO:0000256" key="1">
    <source>
        <dbReference type="ARBA" id="ARBA00023002"/>
    </source>
</evidence>
<dbReference type="PANTHER" id="PTHR43600">
    <property type="entry name" value="COENZYME F420 HYDROGENASE, SUBUNIT ALPHA"/>
    <property type="match status" value="1"/>
</dbReference>
<comment type="cofactor">
    <cofactor evidence="2">
        <name>Fe cation</name>
        <dbReference type="ChEBI" id="CHEBI:24875"/>
    </cofactor>
</comment>
<dbReference type="AlphaFoldDB" id="A0A1H5UKE9"/>
<keyword evidence="2" id="KW-0408">Iron</keyword>
<evidence type="ECO:0000313" key="4">
    <source>
        <dbReference type="Proteomes" id="UP000236742"/>
    </source>
</evidence>
<evidence type="ECO:0000313" key="3">
    <source>
        <dbReference type="EMBL" id="SEF74737.1"/>
    </source>
</evidence>
<feature type="binding site" evidence="2">
    <location>
        <position position="420"/>
    </location>
    <ligand>
        <name>Mg(2+)</name>
        <dbReference type="ChEBI" id="CHEBI:18420"/>
    </ligand>
</feature>
<feature type="binding site" evidence="2">
    <location>
        <position position="66"/>
    </location>
    <ligand>
        <name>Ni(2+)</name>
        <dbReference type="ChEBI" id="CHEBI:49786"/>
    </ligand>
</feature>
<evidence type="ECO:0000256" key="2">
    <source>
        <dbReference type="PIRSR" id="PIRSR601501-1"/>
    </source>
</evidence>
<dbReference type="Proteomes" id="UP000236742">
    <property type="component" value="Unassembled WGS sequence"/>
</dbReference>
<accession>A0A1H5UKE9</accession>
<name>A0A1H5UKE9_9RHOB</name>
<organism evidence="3 4">
    <name type="scientific">Jhaorihella thermophila</name>
    <dbReference type="NCBI Taxonomy" id="488547"/>
    <lineage>
        <taxon>Bacteria</taxon>
        <taxon>Pseudomonadati</taxon>
        <taxon>Pseudomonadota</taxon>
        <taxon>Alphaproteobacteria</taxon>
        <taxon>Rhodobacterales</taxon>
        <taxon>Paracoccaceae</taxon>
        <taxon>Jhaorihella</taxon>
    </lineage>
</organism>
<dbReference type="SUPFAM" id="SSF56762">
    <property type="entry name" value="HydB/Nqo4-like"/>
    <property type="match status" value="1"/>
</dbReference>
<dbReference type="PANTHER" id="PTHR43600:SF4">
    <property type="entry name" value="CYTOSOLIC NIFE-HYDROGENASE, ALPHA SUBUNIT"/>
    <property type="match status" value="1"/>
</dbReference>